<organism evidence="12 13">
    <name type="scientific">Engystomops pustulosus</name>
    <name type="common">Tungara frog</name>
    <name type="synonym">Physalaemus pustulosus</name>
    <dbReference type="NCBI Taxonomy" id="76066"/>
    <lineage>
        <taxon>Eukaryota</taxon>
        <taxon>Metazoa</taxon>
        <taxon>Chordata</taxon>
        <taxon>Craniata</taxon>
        <taxon>Vertebrata</taxon>
        <taxon>Euteleostomi</taxon>
        <taxon>Amphibia</taxon>
        <taxon>Batrachia</taxon>
        <taxon>Anura</taxon>
        <taxon>Neobatrachia</taxon>
        <taxon>Hyloidea</taxon>
        <taxon>Leptodactylidae</taxon>
        <taxon>Leiuperinae</taxon>
        <taxon>Engystomops</taxon>
    </lineage>
</organism>
<evidence type="ECO:0000256" key="3">
    <source>
        <dbReference type="ARBA" id="ARBA00022606"/>
    </source>
</evidence>
<keyword evidence="13" id="KW-1185">Reference proteome</keyword>
<keyword evidence="5" id="KW-0552">Olfaction</keyword>
<evidence type="ECO:0000256" key="7">
    <source>
        <dbReference type="ARBA" id="ARBA00023040"/>
    </source>
</evidence>
<feature type="domain" description="G-protein coupled receptors family 1 profile" evidence="11">
    <location>
        <begin position="35"/>
        <end position="120"/>
    </location>
</feature>
<evidence type="ECO:0000256" key="2">
    <source>
        <dbReference type="ARBA" id="ARBA00022475"/>
    </source>
</evidence>
<dbReference type="SUPFAM" id="SSF81321">
    <property type="entry name" value="Family A G protein-coupled receptor-like"/>
    <property type="match status" value="1"/>
</dbReference>
<dbReference type="InterPro" id="IPR050939">
    <property type="entry name" value="Olfactory_GPCR1"/>
</dbReference>
<dbReference type="PRINTS" id="PR00237">
    <property type="entry name" value="GPCRRHODOPSN"/>
</dbReference>
<feature type="transmembrane region" description="Helical" evidence="10">
    <location>
        <begin position="93"/>
        <end position="111"/>
    </location>
</feature>
<evidence type="ECO:0000256" key="4">
    <source>
        <dbReference type="ARBA" id="ARBA00022692"/>
    </source>
</evidence>
<feature type="transmembrane region" description="Helical" evidence="10">
    <location>
        <begin position="55"/>
        <end position="73"/>
    </location>
</feature>
<name>A0AAV6ZGP7_ENGPU</name>
<evidence type="ECO:0000313" key="12">
    <source>
        <dbReference type="EMBL" id="KAG8547435.1"/>
    </source>
</evidence>
<comment type="subcellular location">
    <subcellularLocation>
        <location evidence="1">Cell membrane</location>
        <topology evidence="1">Multi-pass membrane protein</topology>
    </subcellularLocation>
</comment>
<feature type="transmembrane region" description="Helical" evidence="10">
    <location>
        <begin position="20"/>
        <end position="43"/>
    </location>
</feature>
<evidence type="ECO:0000256" key="10">
    <source>
        <dbReference type="SAM" id="Phobius"/>
    </source>
</evidence>
<dbReference type="GO" id="GO:0007608">
    <property type="term" value="P:sensory perception of smell"/>
    <property type="evidence" value="ECO:0007669"/>
    <property type="project" value="UniProtKB-KW"/>
</dbReference>
<sequence length="120" mass="13600">MTVTEFFLLGFDHVQSLRPFLFILFLLIYVLTLVGNVSIIILVSISHRLQYPMYLFLRNLSICDVLFTTNIVPKMLQVTLHGGDSISFSSCVGQLYMFAGTAIAECLLLHISSYDRYLAI</sequence>
<accession>A0AAV6ZGP7</accession>
<protein>
    <recommendedName>
        <fullName evidence="11">G-protein coupled receptors family 1 profile domain-containing protein</fullName>
    </recommendedName>
</protein>
<evidence type="ECO:0000256" key="8">
    <source>
        <dbReference type="ARBA" id="ARBA00023136"/>
    </source>
</evidence>
<keyword evidence="4 10" id="KW-0812">Transmembrane</keyword>
<dbReference type="Gene3D" id="1.20.1070.10">
    <property type="entry name" value="Rhodopsin 7-helix transmembrane proteins"/>
    <property type="match status" value="1"/>
</dbReference>
<keyword evidence="7" id="KW-0297">G-protein coupled receptor</keyword>
<evidence type="ECO:0000256" key="9">
    <source>
        <dbReference type="ARBA" id="ARBA00023170"/>
    </source>
</evidence>
<evidence type="ECO:0000256" key="1">
    <source>
        <dbReference type="ARBA" id="ARBA00004651"/>
    </source>
</evidence>
<keyword evidence="6 10" id="KW-1133">Transmembrane helix</keyword>
<proteinExistence type="predicted"/>
<reference evidence="12" key="1">
    <citation type="thesis" date="2020" institute="ProQuest LLC" country="789 East Eisenhower Parkway, Ann Arbor, MI, USA">
        <title>Comparative Genomics and Chromosome Evolution.</title>
        <authorList>
            <person name="Mudd A.B."/>
        </authorList>
    </citation>
    <scope>NUCLEOTIDE SEQUENCE</scope>
    <source>
        <strain evidence="12">237g6f4</strain>
        <tissue evidence="12">Blood</tissue>
    </source>
</reference>
<dbReference type="GO" id="GO:0004930">
    <property type="term" value="F:G protein-coupled receptor activity"/>
    <property type="evidence" value="ECO:0007669"/>
    <property type="project" value="UniProtKB-KW"/>
</dbReference>
<dbReference type="PROSITE" id="PS50262">
    <property type="entry name" value="G_PROTEIN_RECEP_F1_2"/>
    <property type="match status" value="1"/>
</dbReference>
<dbReference type="PANTHER" id="PTHR24242">
    <property type="entry name" value="G-PROTEIN COUPLED RECEPTOR"/>
    <property type="match status" value="1"/>
</dbReference>
<comment type="caution">
    <text evidence="12">The sequence shown here is derived from an EMBL/GenBank/DDBJ whole genome shotgun (WGS) entry which is preliminary data.</text>
</comment>
<evidence type="ECO:0000313" key="13">
    <source>
        <dbReference type="Proteomes" id="UP000824782"/>
    </source>
</evidence>
<keyword evidence="9" id="KW-0675">Receptor</keyword>
<keyword evidence="3" id="KW-0716">Sensory transduction</keyword>
<evidence type="ECO:0000256" key="5">
    <source>
        <dbReference type="ARBA" id="ARBA00022725"/>
    </source>
</evidence>
<dbReference type="Proteomes" id="UP000824782">
    <property type="component" value="Unassembled WGS sequence"/>
</dbReference>
<keyword evidence="2" id="KW-1003">Cell membrane</keyword>
<dbReference type="InterPro" id="IPR000276">
    <property type="entry name" value="GPCR_Rhodpsn"/>
</dbReference>
<dbReference type="PANTHER" id="PTHR24242:SF420">
    <property type="entry name" value="OLFACTORY RECEPTOR"/>
    <property type="match status" value="1"/>
</dbReference>
<evidence type="ECO:0000259" key="11">
    <source>
        <dbReference type="PROSITE" id="PS50262"/>
    </source>
</evidence>
<evidence type="ECO:0000256" key="6">
    <source>
        <dbReference type="ARBA" id="ARBA00022989"/>
    </source>
</evidence>
<dbReference type="InterPro" id="IPR017452">
    <property type="entry name" value="GPCR_Rhodpsn_7TM"/>
</dbReference>
<dbReference type="EMBL" id="WNYA01000728">
    <property type="protein sequence ID" value="KAG8547435.1"/>
    <property type="molecule type" value="Genomic_DNA"/>
</dbReference>
<dbReference type="Pfam" id="PF00001">
    <property type="entry name" value="7tm_1"/>
    <property type="match status" value="1"/>
</dbReference>
<dbReference type="GO" id="GO:0005886">
    <property type="term" value="C:plasma membrane"/>
    <property type="evidence" value="ECO:0007669"/>
    <property type="project" value="UniProtKB-SubCell"/>
</dbReference>
<dbReference type="AlphaFoldDB" id="A0AAV6ZGP7"/>
<gene>
    <name evidence="12" type="ORF">GDO81_028370</name>
</gene>
<keyword evidence="7" id="KW-0807">Transducer</keyword>
<keyword evidence="8 10" id="KW-0472">Membrane</keyword>